<dbReference type="Gene3D" id="1.10.10.60">
    <property type="entry name" value="Homeodomain-like"/>
    <property type="match status" value="2"/>
</dbReference>
<keyword evidence="3" id="KW-0805">Transcription regulation</keyword>
<evidence type="ECO:0000256" key="1">
    <source>
        <dbReference type="ARBA" id="ARBA00004123"/>
    </source>
</evidence>
<name>A0A8K0GT06_9ROSA</name>
<keyword evidence="4" id="KW-0238">DNA-binding</keyword>
<reference evidence="9" key="1">
    <citation type="submission" date="2020-03" db="EMBL/GenBank/DDBJ databases">
        <title>A high-quality chromosome-level genome assembly of a woody plant with both climbing and erect habits, Rhamnella rubrinervis.</title>
        <authorList>
            <person name="Lu Z."/>
            <person name="Yang Y."/>
            <person name="Zhu X."/>
            <person name="Sun Y."/>
        </authorList>
    </citation>
    <scope>NUCLEOTIDE SEQUENCE</scope>
    <source>
        <strain evidence="9">BYM</strain>
        <tissue evidence="9">Leaf</tissue>
    </source>
</reference>
<feature type="domain" description="HTH myb-type" evidence="8">
    <location>
        <begin position="60"/>
        <end position="115"/>
    </location>
</feature>
<dbReference type="FunFam" id="1.10.10.60:FF:000351">
    <property type="entry name" value="Transcription factor GAMYB"/>
    <property type="match status" value="1"/>
</dbReference>
<evidence type="ECO:0000256" key="2">
    <source>
        <dbReference type="ARBA" id="ARBA00022737"/>
    </source>
</evidence>
<dbReference type="PROSITE" id="PS50090">
    <property type="entry name" value="MYB_LIKE"/>
    <property type="match status" value="2"/>
</dbReference>
<dbReference type="PROSITE" id="PS51294">
    <property type="entry name" value="HTH_MYB"/>
    <property type="match status" value="2"/>
</dbReference>
<dbReference type="InterPro" id="IPR053106">
    <property type="entry name" value="Plant_Male-Germline_Reg_TFs"/>
</dbReference>
<keyword evidence="6" id="KW-0539">Nucleus</keyword>
<feature type="domain" description="HTH myb-type" evidence="8">
    <location>
        <begin position="10"/>
        <end position="55"/>
    </location>
</feature>
<evidence type="ECO:0000256" key="5">
    <source>
        <dbReference type="ARBA" id="ARBA00023163"/>
    </source>
</evidence>
<sequence>MERHSDGTYIKKGPWTAEEDEVLINHVNKNGPRDWSSIRSKGLLSRTGKSCRLRWVNKLRPNLKTGCKFSAEEERVVIELQAQFGNKWAKIATYLQGRTDNDVKNFWSTRRKRLERIKHAPPPLKYHTNKGKKVTPNQLPKVPSSSSIILEGTPYHNYQPHCSSILDSEEFMMVPLPDFVKPNLISLDTDLTMLEATPTQWVPTFIDSSSCCPLSQLSQSQLDTSLLPKCEEINMEPTGPDLFHEFGQPEVPESETGLELFNGLPSIGLKGKAQSGLVESTSTETLNNFFDDFPPELLDDLEALPRTSDS</sequence>
<dbReference type="InterPro" id="IPR017930">
    <property type="entry name" value="Myb_dom"/>
</dbReference>
<evidence type="ECO:0000256" key="4">
    <source>
        <dbReference type="ARBA" id="ARBA00023125"/>
    </source>
</evidence>
<keyword evidence="2" id="KW-0677">Repeat</keyword>
<accession>A0A8K0GT06</accession>
<dbReference type="PANTHER" id="PTHR47996">
    <property type="entry name" value="TRANSCRIPTION FACTOR DUO1"/>
    <property type="match status" value="1"/>
</dbReference>
<dbReference type="Proteomes" id="UP000796880">
    <property type="component" value="Unassembled WGS sequence"/>
</dbReference>
<keyword evidence="10" id="KW-1185">Reference proteome</keyword>
<dbReference type="AlphaFoldDB" id="A0A8K0GT06"/>
<dbReference type="InterPro" id="IPR001005">
    <property type="entry name" value="SANT/Myb"/>
</dbReference>
<dbReference type="OrthoDB" id="2143914at2759"/>
<dbReference type="Pfam" id="PF00249">
    <property type="entry name" value="Myb_DNA-binding"/>
    <property type="match status" value="2"/>
</dbReference>
<evidence type="ECO:0000259" key="7">
    <source>
        <dbReference type="PROSITE" id="PS50090"/>
    </source>
</evidence>
<evidence type="ECO:0000313" key="10">
    <source>
        <dbReference type="Proteomes" id="UP000796880"/>
    </source>
</evidence>
<evidence type="ECO:0000256" key="3">
    <source>
        <dbReference type="ARBA" id="ARBA00023015"/>
    </source>
</evidence>
<dbReference type="SMART" id="SM00717">
    <property type="entry name" value="SANT"/>
    <property type="match status" value="2"/>
</dbReference>
<dbReference type="CDD" id="cd00167">
    <property type="entry name" value="SANT"/>
    <property type="match status" value="2"/>
</dbReference>
<keyword evidence="5" id="KW-0804">Transcription</keyword>
<evidence type="ECO:0000256" key="6">
    <source>
        <dbReference type="ARBA" id="ARBA00023242"/>
    </source>
</evidence>
<evidence type="ECO:0000259" key="8">
    <source>
        <dbReference type="PROSITE" id="PS51294"/>
    </source>
</evidence>
<protein>
    <submittedName>
        <fullName evidence="9">Uncharacterized protein</fullName>
    </submittedName>
</protein>
<organism evidence="9 10">
    <name type="scientific">Rhamnella rubrinervis</name>
    <dbReference type="NCBI Taxonomy" id="2594499"/>
    <lineage>
        <taxon>Eukaryota</taxon>
        <taxon>Viridiplantae</taxon>
        <taxon>Streptophyta</taxon>
        <taxon>Embryophyta</taxon>
        <taxon>Tracheophyta</taxon>
        <taxon>Spermatophyta</taxon>
        <taxon>Magnoliopsida</taxon>
        <taxon>eudicotyledons</taxon>
        <taxon>Gunneridae</taxon>
        <taxon>Pentapetalae</taxon>
        <taxon>rosids</taxon>
        <taxon>fabids</taxon>
        <taxon>Rosales</taxon>
        <taxon>Rhamnaceae</taxon>
        <taxon>rhamnoid group</taxon>
        <taxon>Rhamneae</taxon>
        <taxon>Rhamnella</taxon>
    </lineage>
</organism>
<proteinExistence type="predicted"/>
<comment type="subcellular location">
    <subcellularLocation>
        <location evidence="1">Nucleus</location>
    </subcellularLocation>
</comment>
<evidence type="ECO:0000313" key="9">
    <source>
        <dbReference type="EMBL" id="KAF3433180.1"/>
    </source>
</evidence>
<dbReference type="SUPFAM" id="SSF46689">
    <property type="entry name" value="Homeodomain-like"/>
    <property type="match status" value="1"/>
</dbReference>
<comment type="caution">
    <text evidence="9">The sequence shown here is derived from an EMBL/GenBank/DDBJ whole genome shotgun (WGS) entry which is preliminary data.</text>
</comment>
<feature type="domain" description="Myb-like" evidence="7">
    <location>
        <begin position="7"/>
        <end position="59"/>
    </location>
</feature>
<dbReference type="FunFam" id="1.10.10.60:FF:000060">
    <property type="entry name" value="MYB transcription factor"/>
    <property type="match status" value="1"/>
</dbReference>
<dbReference type="EMBL" id="VOIH02000011">
    <property type="protein sequence ID" value="KAF3433180.1"/>
    <property type="molecule type" value="Genomic_DNA"/>
</dbReference>
<gene>
    <name evidence="9" type="ORF">FNV43_RR24282</name>
</gene>
<dbReference type="GO" id="GO:0005634">
    <property type="term" value="C:nucleus"/>
    <property type="evidence" value="ECO:0007669"/>
    <property type="project" value="UniProtKB-SubCell"/>
</dbReference>
<dbReference type="GO" id="GO:0003677">
    <property type="term" value="F:DNA binding"/>
    <property type="evidence" value="ECO:0007669"/>
    <property type="project" value="UniProtKB-KW"/>
</dbReference>
<dbReference type="PANTHER" id="PTHR47996:SF1">
    <property type="entry name" value="MYB TRANSCRIPTION FACTOR"/>
    <property type="match status" value="1"/>
</dbReference>
<dbReference type="InterPro" id="IPR009057">
    <property type="entry name" value="Homeodomain-like_sf"/>
</dbReference>
<feature type="domain" description="Myb-like" evidence="7">
    <location>
        <begin position="68"/>
        <end position="111"/>
    </location>
</feature>